<evidence type="ECO:0000256" key="7">
    <source>
        <dbReference type="ARBA" id="ARBA00022728"/>
    </source>
</evidence>
<dbReference type="InterPro" id="IPR032297">
    <property type="entry name" value="Torus"/>
</dbReference>
<evidence type="ECO:0000256" key="10">
    <source>
        <dbReference type="ARBA" id="ARBA00022884"/>
    </source>
</evidence>
<dbReference type="GO" id="GO:0008380">
    <property type="term" value="P:RNA splicing"/>
    <property type="evidence" value="ECO:0007669"/>
    <property type="project" value="UniProtKB-KW"/>
</dbReference>
<dbReference type="InterPro" id="IPR039171">
    <property type="entry name" value="Cwc2/Slt11"/>
</dbReference>
<dbReference type="InterPro" id="IPR000571">
    <property type="entry name" value="Znf_CCCH"/>
</dbReference>
<evidence type="ECO:0000256" key="3">
    <source>
        <dbReference type="ARBA" id="ARBA00011524"/>
    </source>
</evidence>
<comment type="subcellular location">
    <subcellularLocation>
        <location evidence="1">Nucleus</location>
    </subcellularLocation>
</comment>
<dbReference type="GO" id="GO:0017070">
    <property type="term" value="F:U6 snRNA binding"/>
    <property type="evidence" value="ECO:0007669"/>
    <property type="project" value="TreeGrafter"/>
</dbReference>
<dbReference type="GeneID" id="18248382"/>
<evidence type="ECO:0000256" key="17">
    <source>
        <dbReference type="SAM" id="MobiDB-lite"/>
    </source>
</evidence>
<evidence type="ECO:0000256" key="16">
    <source>
        <dbReference type="PROSITE-ProRule" id="PRU00723"/>
    </source>
</evidence>
<evidence type="ECO:0000256" key="8">
    <source>
        <dbReference type="ARBA" id="ARBA00022771"/>
    </source>
</evidence>
<reference evidence="20 21" key="1">
    <citation type="journal article" date="2011" name="Proc. Natl. Acad. Sci. U.S.A.">
        <title>Comparative genomics of xylose-fermenting fungi for enhanced biofuel production.</title>
        <authorList>
            <person name="Wohlbach D.J."/>
            <person name="Kuo A."/>
            <person name="Sato T.K."/>
            <person name="Potts K.M."/>
            <person name="Salamov A.A."/>
            <person name="LaButti K.M."/>
            <person name="Sun H."/>
            <person name="Clum A."/>
            <person name="Pangilinan J.L."/>
            <person name="Lindquist E.A."/>
            <person name="Lucas S."/>
            <person name="Lapidus A."/>
            <person name="Jin M."/>
            <person name="Gunawan C."/>
            <person name="Balan V."/>
            <person name="Dale B.E."/>
            <person name="Jeffries T.W."/>
            <person name="Zinkel R."/>
            <person name="Barry K.W."/>
            <person name="Grigoriev I.V."/>
            <person name="Gasch A.P."/>
        </authorList>
    </citation>
    <scope>NUCLEOTIDE SEQUENCE [LARGE SCALE GENOMIC DNA]</scope>
    <source>
        <strain evidence="20">ATCC 10573</strain>
        <strain evidence="21">ATCC 10573 / BCRC 21748 / CBS 615 / JCM 9827 / NBRC 10315 / NRRL Y-1498 / VKM Y-70</strain>
    </source>
</reference>
<feature type="compositionally biased region" description="Acidic residues" evidence="17">
    <location>
        <begin position="234"/>
        <end position="250"/>
    </location>
</feature>
<dbReference type="eggNOG" id="KOG0118">
    <property type="taxonomic scope" value="Eukaryota"/>
</dbReference>
<dbReference type="SMART" id="SM00360">
    <property type="entry name" value="RRM"/>
    <property type="match status" value="1"/>
</dbReference>
<dbReference type="InterPro" id="IPR035979">
    <property type="entry name" value="RBD_domain_sf"/>
</dbReference>
<dbReference type="InterPro" id="IPR034181">
    <property type="entry name" value="Cwc2_RRM"/>
</dbReference>
<protein>
    <recommendedName>
        <fullName evidence="4">Pre-mRNA-splicing factor CWC2</fullName>
    </recommendedName>
</protein>
<evidence type="ECO:0000313" key="21">
    <source>
        <dbReference type="Proteomes" id="UP000000707"/>
    </source>
</evidence>
<dbReference type="Pfam" id="PF16131">
    <property type="entry name" value="Torus"/>
    <property type="match status" value="1"/>
</dbReference>
<evidence type="ECO:0000259" key="19">
    <source>
        <dbReference type="PROSITE" id="PS50103"/>
    </source>
</evidence>
<sequence length="303" mass="34646">MNRPARVQVDPSSLPDDRPPQTGNVFNVWYLKWSGGDGSKNYEKSRFRVDITRDSGRTKANKSLTSTICLYFGRGCCYRGKSCDFLHRLPCETDYFPPTQDCFGRDKTFAHRDDMDGVGALNKINDTIYVSGLHPGDHTESVLSRHFSEFGSIAKIKVLYNKSCAFITFKHEFEAQFAKEAMQCQSLDDNEVLMIRWANDDPDPTSQVEKKRKLEEITVNTVKNLLNRQQQEHEESETEDPEIVEPEEPASPEHEPGQKLLEHSIFNQNSLSVLSKLKKRKMDMKPKDPPKTLDLSGYSSDEE</sequence>
<feature type="domain" description="RRM" evidence="18">
    <location>
        <begin position="126"/>
        <end position="200"/>
    </location>
</feature>
<keyword evidence="13" id="KW-0131">Cell cycle</keyword>
<proteinExistence type="inferred from homology"/>
<evidence type="ECO:0000256" key="13">
    <source>
        <dbReference type="ARBA" id="ARBA00023306"/>
    </source>
</evidence>
<feature type="compositionally biased region" description="Basic and acidic residues" evidence="17">
    <location>
        <begin position="251"/>
        <end position="262"/>
    </location>
</feature>
<dbReference type="PANTHER" id="PTHR14089:SF2">
    <property type="entry name" value="PRE-MRNA-SPLICING FACTOR CWC2"/>
    <property type="match status" value="1"/>
</dbReference>
<keyword evidence="10 15" id="KW-0694">RNA-binding</keyword>
<dbReference type="OrthoDB" id="10251848at2759"/>
<comment type="subunit">
    <text evidence="3">Associated with the spliceosome.</text>
</comment>
<dbReference type="InterPro" id="IPR000504">
    <property type="entry name" value="RRM_dom"/>
</dbReference>
<accession>G3BEJ9</accession>
<evidence type="ECO:0000256" key="2">
    <source>
        <dbReference type="ARBA" id="ARBA00008024"/>
    </source>
</evidence>
<dbReference type="GO" id="GO:0006397">
    <property type="term" value="P:mRNA processing"/>
    <property type="evidence" value="ECO:0007669"/>
    <property type="project" value="UniProtKB-KW"/>
</dbReference>
<evidence type="ECO:0000256" key="11">
    <source>
        <dbReference type="ARBA" id="ARBA00023187"/>
    </source>
</evidence>
<evidence type="ECO:0000256" key="5">
    <source>
        <dbReference type="ARBA" id="ARBA00022664"/>
    </source>
</evidence>
<evidence type="ECO:0000256" key="12">
    <source>
        <dbReference type="ARBA" id="ARBA00023242"/>
    </source>
</evidence>
<dbReference type="STRING" id="590646.G3BEJ9"/>
<dbReference type="Gene3D" id="3.30.70.330">
    <property type="match status" value="1"/>
</dbReference>
<evidence type="ECO:0000313" key="20">
    <source>
        <dbReference type="EMBL" id="EGV61195.1"/>
    </source>
</evidence>
<organism evidence="21">
    <name type="scientific">Candida tenuis (strain ATCC 10573 / BCRC 21748 / CBS 615 / JCM 9827 / NBRC 10315 / NRRL Y-1498 / VKM Y-70)</name>
    <name type="common">Yeast</name>
    <name type="synonym">Yamadazyma tenuis</name>
    <dbReference type="NCBI Taxonomy" id="590646"/>
    <lineage>
        <taxon>Eukaryota</taxon>
        <taxon>Fungi</taxon>
        <taxon>Dikarya</taxon>
        <taxon>Ascomycota</taxon>
        <taxon>Saccharomycotina</taxon>
        <taxon>Pichiomycetes</taxon>
        <taxon>Debaryomycetaceae</taxon>
        <taxon>Yamadazyma</taxon>
    </lineage>
</organism>
<evidence type="ECO:0000256" key="14">
    <source>
        <dbReference type="ARBA" id="ARBA00025224"/>
    </source>
</evidence>
<dbReference type="EMBL" id="GL996528">
    <property type="protein sequence ID" value="EGV61196.1"/>
    <property type="molecule type" value="Genomic_DNA"/>
</dbReference>
<evidence type="ECO:0000259" key="18">
    <source>
        <dbReference type="PROSITE" id="PS50102"/>
    </source>
</evidence>
<keyword evidence="5" id="KW-0507">mRNA processing</keyword>
<dbReference type="InterPro" id="IPR036855">
    <property type="entry name" value="Znf_CCCH_sf"/>
</dbReference>
<dbReference type="PROSITE" id="PS50102">
    <property type="entry name" value="RRM"/>
    <property type="match status" value="1"/>
</dbReference>
<dbReference type="GO" id="GO:0071007">
    <property type="term" value="C:U2-type catalytic step 2 spliceosome"/>
    <property type="evidence" value="ECO:0007669"/>
    <property type="project" value="TreeGrafter"/>
</dbReference>
<keyword evidence="8 16" id="KW-0863">Zinc-finger</keyword>
<gene>
    <name evidence="20" type="ORF">CANTEDRAFT_116641</name>
</gene>
<feature type="domain" description="C3H1-type" evidence="19">
    <location>
        <begin position="63"/>
        <end position="90"/>
    </location>
</feature>
<evidence type="ECO:0000256" key="1">
    <source>
        <dbReference type="ARBA" id="ARBA00004123"/>
    </source>
</evidence>
<dbReference type="CDD" id="cd12360">
    <property type="entry name" value="RRM_cwf2"/>
    <property type="match status" value="1"/>
</dbReference>
<evidence type="ECO:0000256" key="6">
    <source>
        <dbReference type="ARBA" id="ARBA00022723"/>
    </source>
</evidence>
<dbReference type="GO" id="GO:0000974">
    <property type="term" value="C:Prp19 complex"/>
    <property type="evidence" value="ECO:0007669"/>
    <property type="project" value="TreeGrafter"/>
</dbReference>
<dbReference type="SUPFAM" id="SSF54928">
    <property type="entry name" value="RNA-binding domain, RBD"/>
    <property type="match status" value="1"/>
</dbReference>
<feature type="region of interest" description="Disordered" evidence="17">
    <location>
        <begin position="225"/>
        <end position="303"/>
    </location>
</feature>
<dbReference type="PANTHER" id="PTHR14089">
    <property type="entry name" value="PRE-MRNA-SPLICING FACTOR RBM22"/>
    <property type="match status" value="1"/>
</dbReference>
<dbReference type="SUPFAM" id="SSF90229">
    <property type="entry name" value="CCCH zinc finger"/>
    <property type="match status" value="1"/>
</dbReference>
<keyword evidence="9 16" id="KW-0862">Zinc</keyword>
<feature type="region of interest" description="Disordered" evidence="17">
    <location>
        <begin position="1"/>
        <end position="21"/>
    </location>
</feature>
<name>G3BEJ9_CANTC</name>
<evidence type="ECO:0000256" key="4">
    <source>
        <dbReference type="ARBA" id="ARBA00017295"/>
    </source>
</evidence>
<keyword evidence="12" id="KW-0539">Nucleus</keyword>
<dbReference type="EMBL" id="GL996528">
    <property type="protein sequence ID" value="EGV61195.1"/>
    <property type="molecule type" value="Genomic_DNA"/>
</dbReference>
<feature type="zinc finger region" description="C3H1-type" evidence="16">
    <location>
        <begin position="63"/>
        <end position="90"/>
    </location>
</feature>
<evidence type="ECO:0000256" key="15">
    <source>
        <dbReference type="PROSITE-ProRule" id="PRU00176"/>
    </source>
</evidence>
<comment type="similarity">
    <text evidence="2">Belongs to the RRM CWC2 family.</text>
</comment>
<dbReference type="InterPro" id="IPR012677">
    <property type="entry name" value="Nucleotide-bd_a/b_plait_sf"/>
</dbReference>
<dbReference type="GO" id="GO:0036002">
    <property type="term" value="F:pre-mRNA binding"/>
    <property type="evidence" value="ECO:0007669"/>
    <property type="project" value="TreeGrafter"/>
</dbReference>
<dbReference type="AlphaFoldDB" id="G3BEJ9"/>
<keyword evidence="11" id="KW-0508">mRNA splicing</keyword>
<keyword evidence="21" id="KW-1185">Reference proteome</keyword>
<dbReference type="Pfam" id="PF00076">
    <property type="entry name" value="RRM_1"/>
    <property type="match status" value="1"/>
</dbReference>
<comment type="function">
    <text evidence="14">Involved in the first step of pre-mRNA splicing. Required for cell growth and cell cycle control. Plays a role in the levels of the U1, U4, U5 and U6 snRNAs and the maintenance of the U4/U6 snRNA complex. May provide the link between the 'nineteen complex' NTC spliceosome protein complex and the spliceosome through the U6 snRNA. Associates predominantly with U6 snRNAs in assembled active spliceosomes. Binds directly to the internal stem-loop (ISL) domain of the U6 snRNA and to the pre-mRNA intron near the 5' splice site during the activation and catalytic phases of the spliceosome cycle.</text>
</comment>
<keyword evidence="6 16" id="KW-0479">Metal-binding</keyword>
<dbReference type="Proteomes" id="UP000000707">
    <property type="component" value="Unassembled WGS sequence"/>
</dbReference>
<dbReference type="GO" id="GO:0071006">
    <property type="term" value="C:U2-type catalytic step 1 spliceosome"/>
    <property type="evidence" value="ECO:0007669"/>
    <property type="project" value="TreeGrafter"/>
</dbReference>
<keyword evidence="7" id="KW-0747">Spliceosome</keyword>
<dbReference type="PROSITE" id="PS50103">
    <property type="entry name" value="ZF_C3H1"/>
    <property type="match status" value="1"/>
</dbReference>
<dbReference type="KEGG" id="cten:18248382"/>
<evidence type="ECO:0000256" key="9">
    <source>
        <dbReference type="ARBA" id="ARBA00022833"/>
    </source>
</evidence>
<dbReference type="GO" id="GO:0008270">
    <property type="term" value="F:zinc ion binding"/>
    <property type="evidence" value="ECO:0007669"/>
    <property type="project" value="UniProtKB-KW"/>
</dbReference>
<dbReference type="HOGENOM" id="CLU_043308_0_1_1"/>